<evidence type="ECO:0000313" key="1">
    <source>
        <dbReference type="Proteomes" id="UP000887579"/>
    </source>
</evidence>
<accession>A0AC34F3I5</accession>
<reference evidence="2" key="1">
    <citation type="submission" date="2022-11" db="UniProtKB">
        <authorList>
            <consortium name="WormBaseParasite"/>
        </authorList>
    </citation>
    <scope>IDENTIFICATION</scope>
</reference>
<dbReference type="Proteomes" id="UP000887579">
    <property type="component" value="Unplaced"/>
</dbReference>
<proteinExistence type="predicted"/>
<dbReference type="WBParaSite" id="ES5_v2.g11611.t1">
    <property type="protein sequence ID" value="ES5_v2.g11611.t1"/>
    <property type="gene ID" value="ES5_v2.g11611"/>
</dbReference>
<organism evidence="1 2">
    <name type="scientific">Panagrolaimus sp. ES5</name>
    <dbReference type="NCBI Taxonomy" id="591445"/>
    <lineage>
        <taxon>Eukaryota</taxon>
        <taxon>Metazoa</taxon>
        <taxon>Ecdysozoa</taxon>
        <taxon>Nematoda</taxon>
        <taxon>Chromadorea</taxon>
        <taxon>Rhabditida</taxon>
        <taxon>Tylenchina</taxon>
        <taxon>Panagrolaimomorpha</taxon>
        <taxon>Panagrolaimoidea</taxon>
        <taxon>Panagrolaimidae</taxon>
        <taxon>Panagrolaimus</taxon>
    </lineage>
</organism>
<evidence type="ECO:0000313" key="2">
    <source>
        <dbReference type="WBParaSite" id="ES5_v2.g11611.t1"/>
    </source>
</evidence>
<sequence>MINTTLDTVTIFTNEQQKLIFGFIWWELLLLILFGISSLMVLFCVILLSIKKTQKTSNLYYPAASEMPSNILIHPSKAKINENSSMKVKLLGKRDIQSTVQDQHFPISTKKRSNWEHSLDYSNPYNPKRPYCPESNYSA</sequence>
<protein>
    <submittedName>
        <fullName evidence="2">Uncharacterized protein</fullName>
    </submittedName>
</protein>
<name>A0AC34F3I5_9BILA</name>